<evidence type="ECO:0000313" key="2">
    <source>
        <dbReference type="EMBL" id="CAL4195116.1"/>
    </source>
</evidence>
<feature type="non-terminal residue" evidence="2">
    <location>
        <position position="399"/>
    </location>
</feature>
<dbReference type="AlphaFoldDB" id="A0AAV2SJA2"/>
<dbReference type="EMBL" id="CAXKWB010071464">
    <property type="protein sequence ID" value="CAL4195116.1"/>
    <property type="molecule type" value="Genomic_DNA"/>
</dbReference>
<feature type="compositionally biased region" description="Basic residues" evidence="1">
    <location>
        <begin position="389"/>
        <end position="399"/>
    </location>
</feature>
<protein>
    <submittedName>
        <fullName evidence="2">Uncharacterized protein</fullName>
    </submittedName>
</protein>
<feature type="compositionally biased region" description="Basic and acidic residues" evidence="1">
    <location>
        <begin position="340"/>
        <end position="383"/>
    </location>
</feature>
<reference evidence="2 3" key="1">
    <citation type="submission" date="2024-05" db="EMBL/GenBank/DDBJ databases">
        <authorList>
            <person name="Wallberg A."/>
        </authorList>
    </citation>
    <scope>NUCLEOTIDE SEQUENCE [LARGE SCALE GENOMIC DNA]</scope>
</reference>
<dbReference type="Proteomes" id="UP001497623">
    <property type="component" value="Unassembled WGS sequence"/>
</dbReference>
<proteinExistence type="predicted"/>
<feature type="region of interest" description="Disordered" evidence="1">
    <location>
        <begin position="340"/>
        <end position="399"/>
    </location>
</feature>
<evidence type="ECO:0000256" key="1">
    <source>
        <dbReference type="SAM" id="MobiDB-lite"/>
    </source>
</evidence>
<accession>A0AAV2SJA2</accession>
<keyword evidence="3" id="KW-1185">Reference proteome</keyword>
<evidence type="ECO:0000313" key="3">
    <source>
        <dbReference type="Proteomes" id="UP001497623"/>
    </source>
</evidence>
<name>A0AAV2SJA2_MEGNR</name>
<sequence>MLKRKVKVIHKKIKDKKMTSAGDERKRRIVKHLIYESNKTQLIAYFYSASLQLLKQYVCLFQSKDPLIHKLNEKQLEMFVKFLACFIKTEYLQGKDATGLKNLDIVDNILLPKDQIFYGKHTETVMAKYSKGDSELEEFKINVETCYVNAGKYLQKKLPLNNPVLCAMSAIDPIARDNANSKASYYLKQLPKLAVNVLKPEEEDPYVMEVNGYMLDENLPATLSIRGTGDKPDQHVRVDKWWSEVRKTGKYPCLTKMVFAMLSCFHGPLVEASFNAMGDILGNKSFNMNLDTYNSYQTVQYYLKGHGTSAIKLFTRTDVLNGPIDMKMCKNIKSSASEYKKLQEEKREDREAKEVYHKKRDLESKKAYKKKTEKEENEAREAHINMQKQKYKKKQEKKI</sequence>
<comment type="caution">
    <text evidence="2">The sequence shown here is derived from an EMBL/GenBank/DDBJ whole genome shotgun (WGS) entry which is preliminary data.</text>
</comment>
<gene>
    <name evidence="2" type="ORF">MNOR_LOCUS37018</name>
</gene>
<organism evidence="2 3">
    <name type="scientific">Meganyctiphanes norvegica</name>
    <name type="common">Northern krill</name>
    <name type="synonym">Thysanopoda norvegica</name>
    <dbReference type="NCBI Taxonomy" id="48144"/>
    <lineage>
        <taxon>Eukaryota</taxon>
        <taxon>Metazoa</taxon>
        <taxon>Ecdysozoa</taxon>
        <taxon>Arthropoda</taxon>
        <taxon>Crustacea</taxon>
        <taxon>Multicrustacea</taxon>
        <taxon>Malacostraca</taxon>
        <taxon>Eumalacostraca</taxon>
        <taxon>Eucarida</taxon>
        <taxon>Euphausiacea</taxon>
        <taxon>Euphausiidae</taxon>
        <taxon>Meganyctiphanes</taxon>
    </lineage>
</organism>